<evidence type="ECO:0000313" key="4">
    <source>
        <dbReference type="Proteomes" id="UP001153954"/>
    </source>
</evidence>
<name>A0AAU9UBY7_EUPED</name>
<feature type="chain" id="PRO_5043516041" evidence="2">
    <location>
        <begin position="22"/>
        <end position="1253"/>
    </location>
</feature>
<protein>
    <submittedName>
        <fullName evidence="3">Uncharacterized protein</fullName>
    </submittedName>
</protein>
<gene>
    <name evidence="3" type="ORF">EEDITHA_LOCUS12549</name>
</gene>
<feature type="coiled-coil region" evidence="1">
    <location>
        <begin position="856"/>
        <end position="883"/>
    </location>
</feature>
<dbReference type="EMBL" id="CAKOGL010000018">
    <property type="protein sequence ID" value="CAH2097309.1"/>
    <property type="molecule type" value="Genomic_DNA"/>
</dbReference>
<reference evidence="3" key="1">
    <citation type="submission" date="2022-03" db="EMBL/GenBank/DDBJ databases">
        <authorList>
            <person name="Tunstrom K."/>
        </authorList>
    </citation>
    <scope>NUCLEOTIDE SEQUENCE</scope>
</reference>
<evidence type="ECO:0000256" key="2">
    <source>
        <dbReference type="SAM" id="SignalP"/>
    </source>
</evidence>
<feature type="signal peptide" evidence="2">
    <location>
        <begin position="1"/>
        <end position="21"/>
    </location>
</feature>
<keyword evidence="4" id="KW-1185">Reference proteome</keyword>
<evidence type="ECO:0000313" key="3">
    <source>
        <dbReference type="EMBL" id="CAH2097309.1"/>
    </source>
</evidence>
<organism evidence="3 4">
    <name type="scientific">Euphydryas editha</name>
    <name type="common">Edith's checkerspot</name>
    <dbReference type="NCBI Taxonomy" id="104508"/>
    <lineage>
        <taxon>Eukaryota</taxon>
        <taxon>Metazoa</taxon>
        <taxon>Ecdysozoa</taxon>
        <taxon>Arthropoda</taxon>
        <taxon>Hexapoda</taxon>
        <taxon>Insecta</taxon>
        <taxon>Pterygota</taxon>
        <taxon>Neoptera</taxon>
        <taxon>Endopterygota</taxon>
        <taxon>Lepidoptera</taxon>
        <taxon>Glossata</taxon>
        <taxon>Ditrysia</taxon>
        <taxon>Papilionoidea</taxon>
        <taxon>Nymphalidae</taxon>
        <taxon>Nymphalinae</taxon>
        <taxon>Euphydryas</taxon>
    </lineage>
</organism>
<proteinExistence type="predicted"/>
<sequence length="1253" mass="144439">MHLKVALLIFAIISLEVMVDAELFFNRLHWKAQELDKLGLKCIPGHTVIRIRETVMKPDDSSEEITRRSHMNAEPKDETCQICVCSVEGKDEYCSRRPARNVNECIRMGILKKNMERNLPFDHERSLAFRIRRDYIWHYDEIPYNADAKCRRGTSYYSNDPEANDTKIEVPTDIESLLDYSNQDICFYCLCSTSGDRAGCISRDPWFCEYYRIIKKEGAARNRYTELFKQDRPAYFRQLSYRLRRTMDAGMTAFMDVVGDEANDASCVPFVSEYSDCTDANSCSGCNRCVCTAEGEWRCETVFDCAIDDGITPADRETVSTALDILYSELKNKAKKKSRDLVPSPPKPDDELIDVNYYEEDFSTYLSRQKRSIQDEDNNKNRTINFIHTTDDINEDTLKDTNKSGTIVAQQVDMKLLPKISRRTDLLDNLNKTVSNPLHIEYNSQEYDHHITENKIEPVSEPKNLDILSKSKLYKVIGNYSQSVKNKDLSALVVNELKRGTEIIGDKNVSPMSNITFTPENDTLTAMTFIAGNLLNKLWDMEKESSDETIETLKHKKINDLLELFKEPLSIRQETFLKNALLKLSDTLNKNKNAKNVSLCETITDSDILTDDNLNKNDFRTDKRNKTKCVKSKLEIKQEVKDNPKEISADVIYKLNNVLSLMHQFEQVQKSLSELKHPTKDTQSHKPNVHENLTTDKNSPINLFGNLLERITELLLPSNASKKFTNRLKTLNQFNNNGNAKKVIGDKLKIDLNKNNMTVKDKIIFDYLNHIENNPNCLLRKYDKKTDESKINVEGDILYNLSEFFKIKSLIDLVKLTKSDKTSTVESITTTDKYKKITTPASVLRDTAVEITSNESKKLNVTKEKLKNHLKALIDDILELQNEKDPKSKNNINILDALPCIYNILNADRQNNDQKQTKQDTEPLEKIKILIDSLKLEFTSNVPTRRNNLITTERPRSARIWERILKNVNNQRKETRRNLNTKRFQSYEELKTIMEALETSSNSYKKFALLSVITPQKRLMLLKTLEADTKQKILALEKIKDSIDTLNKLPADKRKEFKEFIDNIENNINLSVKVLQNLAKTKQVNSEKSTVEVFDPKKFEATNAEKAKQETLNIPQVTADIAANYKSNDVKLTRDQIVGRLIENRIKFYLESKEKTEIDLSGDISYNIGKRILSLLRQGNFNVAKELFKVFIASNPREMEKKNDSASMSANIKQKRPLLLELKEPLIRLDESSKKSPEQLFRQLLNLKKINIK</sequence>
<dbReference type="Proteomes" id="UP001153954">
    <property type="component" value="Unassembled WGS sequence"/>
</dbReference>
<feature type="coiled-coil region" evidence="1">
    <location>
        <begin position="958"/>
        <end position="985"/>
    </location>
</feature>
<keyword evidence="2" id="KW-0732">Signal</keyword>
<accession>A0AAU9UBY7</accession>
<comment type="caution">
    <text evidence="3">The sequence shown here is derived from an EMBL/GenBank/DDBJ whole genome shotgun (WGS) entry which is preliminary data.</text>
</comment>
<keyword evidence="1" id="KW-0175">Coiled coil</keyword>
<evidence type="ECO:0000256" key="1">
    <source>
        <dbReference type="SAM" id="Coils"/>
    </source>
</evidence>
<dbReference type="AlphaFoldDB" id="A0AAU9UBY7"/>